<keyword evidence="1" id="KW-0472">Membrane</keyword>
<reference evidence="2 3" key="1">
    <citation type="journal article" date="2023" name="Microb. Genom.">
        <title>Mesoterricola silvestris gen. nov., sp. nov., Mesoterricola sediminis sp. nov., Geothrix oryzae sp. nov., Geothrix edaphica sp. nov., Geothrix rubra sp. nov., and Geothrix limicola sp. nov., six novel members of Acidobacteriota isolated from soils.</title>
        <authorList>
            <person name="Weisberg A.J."/>
            <person name="Pearce E."/>
            <person name="Kramer C.G."/>
            <person name="Chang J.H."/>
            <person name="Clarke C.R."/>
        </authorList>
    </citation>
    <scope>NUCLEOTIDE SEQUENCE [LARGE SCALE GENOMIC DNA]</scope>
    <source>
        <strain evidence="2 3">ID09-01A</strain>
    </source>
</reference>
<dbReference type="Proteomes" id="UP001271274">
    <property type="component" value="Unassembled WGS sequence"/>
</dbReference>
<proteinExistence type="predicted"/>
<evidence type="ECO:0000313" key="3">
    <source>
        <dbReference type="Proteomes" id="UP001271274"/>
    </source>
</evidence>
<feature type="transmembrane region" description="Helical" evidence="1">
    <location>
        <begin position="37"/>
        <end position="62"/>
    </location>
</feature>
<protein>
    <recommendedName>
        <fullName evidence="4">Cyclodeaminase/cyclohydrolase domain-containing protein</fullName>
    </recommendedName>
</protein>
<dbReference type="EMBL" id="JARAYU010000018">
    <property type="protein sequence ID" value="MDX3705340.1"/>
    <property type="molecule type" value="Genomic_DNA"/>
</dbReference>
<comment type="caution">
    <text evidence="2">The sequence shown here is derived from an EMBL/GenBank/DDBJ whole genome shotgun (WGS) entry which is preliminary data.</text>
</comment>
<organism evidence="2 3">
    <name type="scientific">Streptomyces europaeiscabiei</name>
    <dbReference type="NCBI Taxonomy" id="146819"/>
    <lineage>
        <taxon>Bacteria</taxon>
        <taxon>Bacillati</taxon>
        <taxon>Actinomycetota</taxon>
        <taxon>Actinomycetes</taxon>
        <taxon>Kitasatosporales</taxon>
        <taxon>Streptomycetaceae</taxon>
        <taxon>Streptomyces</taxon>
    </lineage>
</organism>
<evidence type="ECO:0000256" key="1">
    <source>
        <dbReference type="SAM" id="Phobius"/>
    </source>
</evidence>
<gene>
    <name evidence="2" type="ORF">PV662_37470</name>
</gene>
<keyword evidence="1" id="KW-1133">Transmembrane helix</keyword>
<dbReference type="RefSeq" id="WP_319063412.1">
    <property type="nucleotide sequence ID" value="NZ_JARAYT010000010.1"/>
</dbReference>
<accession>A0ABU4NQJ2</accession>
<name>A0ABU4NQJ2_9ACTN</name>
<keyword evidence="3" id="KW-1185">Reference proteome</keyword>
<evidence type="ECO:0000313" key="2">
    <source>
        <dbReference type="EMBL" id="MDX3705340.1"/>
    </source>
</evidence>
<sequence>MAAISAAYRASVVTFGKGSPDVVALVALGPKDGGMDAGLAAVLGALAGSTATIGAALATGWAQREGARITARSEHRRERREPRHGAYTEFISAASRMRAATGEFSFDASLTSVAVDEELVQRWYEVAMTIKDKSVAAALAGPQSVTEASVNVVRMSDELAIAIKLQQLMAQDASLSQRVREDARQGLAMKCREFTEALNEFVFRAQKALDDDGSRV</sequence>
<keyword evidence="1" id="KW-0812">Transmembrane</keyword>
<evidence type="ECO:0008006" key="4">
    <source>
        <dbReference type="Google" id="ProtNLM"/>
    </source>
</evidence>